<dbReference type="GO" id="GO:0004089">
    <property type="term" value="F:carbonate dehydratase activity"/>
    <property type="evidence" value="ECO:0007669"/>
    <property type="project" value="UniProtKB-EC"/>
</dbReference>
<dbReference type="PANTHER" id="PTHR18952:SF265">
    <property type="entry name" value="CARBONIC ANHYDRASE"/>
    <property type="match status" value="1"/>
</dbReference>
<evidence type="ECO:0000313" key="12">
    <source>
        <dbReference type="EnsemblMetazoa" id="G2988.1:cds"/>
    </source>
</evidence>
<dbReference type="EC" id="4.2.1.1" evidence="3"/>
<dbReference type="AlphaFoldDB" id="A0A8W8LV39"/>
<dbReference type="OrthoDB" id="429145at2759"/>
<evidence type="ECO:0000256" key="1">
    <source>
        <dbReference type="ARBA" id="ARBA00004613"/>
    </source>
</evidence>
<keyword evidence="4" id="KW-0964">Secreted</keyword>
<proteinExistence type="inferred from homology"/>
<reference evidence="12" key="1">
    <citation type="submission" date="2022-08" db="UniProtKB">
        <authorList>
            <consortium name="EnsemblMetazoa"/>
        </authorList>
    </citation>
    <scope>IDENTIFICATION</scope>
    <source>
        <strain evidence="12">05x7-T-G4-1.051#20</strain>
    </source>
</reference>
<comment type="similarity">
    <text evidence="2">Belongs to the alpha-carbonic anhydrase family.</text>
</comment>
<evidence type="ECO:0000256" key="4">
    <source>
        <dbReference type="ARBA" id="ARBA00022525"/>
    </source>
</evidence>
<dbReference type="EnsemblMetazoa" id="G2988.1">
    <property type="protein sequence ID" value="G2988.1:cds"/>
    <property type="gene ID" value="G2988"/>
</dbReference>
<keyword evidence="13" id="KW-1185">Reference proteome</keyword>
<evidence type="ECO:0000256" key="6">
    <source>
        <dbReference type="ARBA" id="ARBA00022833"/>
    </source>
</evidence>
<keyword evidence="6" id="KW-0862">Zinc</keyword>
<dbReference type="GeneID" id="105335517"/>
<name>A0A8W8LV39_MAGGI</name>
<evidence type="ECO:0000256" key="8">
    <source>
        <dbReference type="ARBA" id="ARBA00023239"/>
    </source>
</evidence>
<evidence type="ECO:0000256" key="7">
    <source>
        <dbReference type="ARBA" id="ARBA00023180"/>
    </source>
</evidence>
<dbReference type="InterPro" id="IPR036398">
    <property type="entry name" value="CA_dom_sf"/>
</dbReference>
<dbReference type="Pfam" id="PF00194">
    <property type="entry name" value="Carb_anhydrase"/>
    <property type="match status" value="1"/>
</dbReference>
<comment type="subcellular location">
    <subcellularLocation>
        <location evidence="1">Secreted</location>
    </subcellularLocation>
</comment>
<dbReference type="FunFam" id="3.10.200.10:FF:000003">
    <property type="entry name" value="Carbonic anhydrase 12"/>
    <property type="match status" value="1"/>
</dbReference>
<dbReference type="OMA" id="CHITINW"/>
<dbReference type="GO" id="GO:0005886">
    <property type="term" value="C:plasma membrane"/>
    <property type="evidence" value="ECO:0007669"/>
    <property type="project" value="TreeGrafter"/>
</dbReference>
<feature type="domain" description="Alpha-carbonic anhydrase" evidence="11">
    <location>
        <begin position="24"/>
        <end position="284"/>
    </location>
</feature>
<comment type="catalytic activity">
    <reaction evidence="9">
        <text>hydrogencarbonate + H(+) = CO2 + H2O</text>
        <dbReference type="Rhea" id="RHEA:10748"/>
        <dbReference type="ChEBI" id="CHEBI:15377"/>
        <dbReference type="ChEBI" id="CHEBI:15378"/>
        <dbReference type="ChEBI" id="CHEBI:16526"/>
        <dbReference type="ChEBI" id="CHEBI:17544"/>
        <dbReference type="EC" id="4.2.1.1"/>
    </reaction>
</comment>
<dbReference type="InterPro" id="IPR001148">
    <property type="entry name" value="CA_dom"/>
</dbReference>
<keyword evidence="5" id="KW-0479">Metal-binding</keyword>
<evidence type="ECO:0000313" key="13">
    <source>
        <dbReference type="Proteomes" id="UP000005408"/>
    </source>
</evidence>
<evidence type="ECO:0000256" key="10">
    <source>
        <dbReference type="SAM" id="SignalP"/>
    </source>
</evidence>
<evidence type="ECO:0000256" key="3">
    <source>
        <dbReference type="ARBA" id="ARBA00012925"/>
    </source>
</evidence>
<organism evidence="12 13">
    <name type="scientific">Magallana gigas</name>
    <name type="common">Pacific oyster</name>
    <name type="synonym">Crassostrea gigas</name>
    <dbReference type="NCBI Taxonomy" id="29159"/>
    <lineage>
        <taxon>Eukaryota</taxon>
        <taxon>Metazoa</taxon>
        <taxon>Spiralia</taxon>
        <taxon>Lophotrochozoa</taxon>
        <taxon>Mollusca</taxon>
        <taxon>Bivalvia</taxon>
        <taxon>Autobranchia</taxon>
        <taxon>Pteriomorphia</taxon>
        <taxon>Ostreida</taxon>
        <taxon>Ostreoidea</taxon>
        <taxon>Ostreidae</taxon>
        <taxon>Magallana</taxon>
    </lineage>
</organism>
<dbReference type="Gene3D" id="3.10.200.10">
    <property type="entry name" value="Alpha carbonic anhydrase"/>
    <property type="match status" value="1"/>
</dbReference>
<dbReference type="GO" id="GO:0005576">
    <property type="term" value="C:extracellular region"/>
    <property type="evidence" value="ECO:0007669"/>
    <property type="project" value="UniProtKB-SubCell"/>
</dbReference>
<keyword evidence="7" id="KW-0325">Glycoprotein</keyword>
<dbReference type="SMART" id="SM01057">
    <property type="entry name" value="Carb_anhydrase"/>
    <property type="match status" value="1"/>
</dbReference>
<dbReference type="RefSeq" id="XP_011437730.1">
    <property type="nucleotide sequence ID" value="XM_011439428.4"/>
</dbReference>
<dbReference type="GO" id="GO:0008270">
    <property type="term" value="F:zinc ion binding"/>
    <property type="evidence" value="ECO:0007669"/>
    <property type="project" value="InterPro"/>
</dbReference>
<evidence type="ECO:0000256" key="2">
    <source>
        <dbReference type="ARBA" id="ARBA00010718"/>
    </source>
</evidence>
<accession>A0A8W8LV39</accession>
<dbReference type="Proteomes" id="UP000005408">
    <property type="component" value="Unassembled WGS sequence"/>
</dbReference>
<keyword evidence="10" id="KW-0732">Signal</keyword>
<dbReference type="InterPro" id="IPR023561">
    <property type="entry name" value="Carbonic_anhydrase_a-class"/>
</dbReference>
<dbReference type="KEGG" id="crg:105335517"/>
<protein>
    <recommendedName>
        <fullName evidence="3">carbonic anhydrase</fullName>
        <ecNumber evidence="3">4.2.1.1</ecNumber>
    </recommendedName>
</protein>
<evidence type="ECO:0000259" key="11">
    <source>
        <dbReference type="PROSITE" id="PS51144"/>
    </source>
</evidence>
<keyword evidence="8" id="KW-0456">Lyase</keyword>
<evidence type="ECO:0000256" key="9">
    <source>
        <dbReference type="ARBA" id="ARBA00048348"/>
    </source>
</evidence>
<dbReference type="SUPFAM" id="SSF51069">
    <property type="entry name" value="Carbonic anhydrase"/>
    <property type="match status" value="1"/>
</dbReference>
<feature type="signal peptide" evidence="10">
    <location>
        <begin position="1"/>
        <end position="23"/>
    </location>
</feature>
<dbReference type="PROSITE" id="PS51144">
    <property type="entry name" value="ALPHA_CA_2"/>
    <property type="match status" value="1"/>
</dbReference>
<sequence>MAHTFFQFVVFLFGKLHFERVSGASWSYEGTNGPSYWKDNNPICNGQSQSPINLPPLAEVKYDRKLTPFRLHDFDKPGSVYNLTMKNNKHTVQVDVEGGSTLMVSGGGLIHSTYKVAQFHFHWGSDNTKGSEHTYNGISYPMELHIVTFDSRYSSISEAADKSSGLAVLGFFFEINDDKNCNYSPLVDLMMNVAAGGTTVSLPDFKLRHLMPMMFGDYFRYDGSLTTPPCYQSVQWTVFWQKIHISSAQMAKFRQLYGDTQSYSLSNNYRPVQPLNGRSVRTNVNILETASGSGHVFQNNVIVFFMIMFPFIMSCF</sequence>
<dbReference type="PANTHER" id="PTHR18952">
    <property type="entry name" value="CARBONIC ANHYDRASE"/>
    <property type="match status" value="1"/>
</dbReference>
<evidence type="ECO:0000256" key="5">
    <source>
        <dbReference type="ARBA" id="ARBA00022723"/>
    </source>
</evidence>
<feature type="chain" id="PRO_5036502296" description="carbonic anhydrase" evidence="10">
    <location>
        <begin position="24"/>
        <end position="316"/>
    </location>
</feature>